<protein>
    <submittedName>
        <fullName evidence="3">NADP-dependent oxidoreductase domain-containing protein</fullName>
    </submittedName>
</protein>
<evidence type="ECO:0000313" key="4">
    <source>
        <dbReference type="Proteomes" id="UP000799766"/>
    </source>
</evidence>
<dbReference type="Proteomes" id="UP000799766">
    <property type="component" value="Unassembled WGS sequence"/>
</dbReference>
<evidence type="ECO:0000256" key="1">
    <source>
        <dbReference type="ARBA" id="ARBA00023002"/>
    </source>
</evidence>
<proteinExistence type="predicted"/>
<reference evidence="3" key="1">
    <citation type="journal article" date="2020" name="Stud. Mycol.">
        <title>101 Dothideomycetes genomes: a test case for predicting lifestyles and emergence of pathogens.</title>
        <authorList>
            <person name="Haridas S."/>
            <person name="Albert R."/>
            <person name="Binder M."/>
            <person name="Bloem J."/>
            <person name="Labutti K."/>
            <person name="Salamov A."/>
            <person name="Andreopoulos B."/>
            <person name="Baker S."/>
            <person name="Barry K."/>
            <person name="Bills G."/>
            <person name="Bluhm B."/>
            <person name="Cannon C."/>
            <person name="Castanera R."/>
            <person name="Culley D."/>
            <person name="Daum C."/>
            <person name="Ezra D."/>
            <person name="Gonzalez J."/>
            <person name="Henrissat B."/>
            <person name="Kuo A."/>
            <person name="Liang C."/>
            <person name="Lipzen A."/>
            <person name="Lutzoni F."/>
            <person name="Magnuson J."/>
            <person name="Mondo S."/>
            <person name="Nolan M."/>
            <person name="Ohm R."/>
            <person name="Pangilinan J."/>
            <person name="Park H.-J."/>
            <person name="Ramirez L."/>
            <person name="Alfaro M."/>
            <person name="Sun H."/>
            <person name="Tritt A."/>
            <person name="Yoshinaga Y."/>
            <person name="Zwiers L.-H."/>
            <person name="Turgeon B."/>
            <person name="Goodwin S."/>
            <person name="Spatafora J."/>
            <person name="Crous P."/>
            <person name="Grigoriev I."/>
        </authorList>
    </citation>
    <scope>NUCLEOTIDE SEQUENCE</scope>
    <source>
        <strain evidence="3">ATCC 16933</strain>
    </source>
</reference>
<dbReference type="SUPFAM" id="SSF51430">
    <property type="entry name" value="NAD(P)-linked oxidoreductase"/>
    <property type="match status" value="1"/>
</dbReference>
<organism evidence="3 4">
    <name type="scientific">Lineolata rhizophorae</name>
    <dbReference type="NCBI Taxonomy" id="578093"/>
    <lineage>
        <taxon>Eukaryota</taxon>
        <taxon>Fungi</taxon>
        <taxon>Dikarya</taxon>
        <taxon>Ascomycota</taxon>
        <taxon>Pezizomycotina</taxon>
        <taxon>Dothideomycetes</taxon>
        <taxon>Dothideomycetes incertae sedis</taxon>
        <taxon>Lineolatales</taxon>
        <taxon>Lineolataceae</taxon>
        <taxon>Lineolata</taxon>
    </lineage>
</organism>
<dbReference type="PANTHER" id="PTHR43364:SF4">
    <property type="entry name" value="NAD(P)-LINKED OXIDOREDUCTASE SUPERFAMILY PROTEIN"/>
    <property type="match status" value="1"/>
</dbReference>
<dbReference type="AlphaFoldDB" id="A0A6A6NQ09"/>
<accession>A0A6A6NQ09</accession>
<sequence>MASRKSALDVIFGSMTIGAEGREGIRVSSPVEVNTLLDTFRSHGHFGIDTARVYGGGTTEEYLGATDYEKRGFQMDTKLYPTKGKGMDWLTTEQWTHAPEDIRAGLKKSLEALRESLREVNKLHQEGYFDRFGLSNYPSWEVTQICEICRKNGWIMPTVYQGLYNAYLRLVESELVPCLRHYGLALQVFNPLAGGFLTGRYRREATDIEEGSRFDPKRKQGVLHRGRYWTDANFASIEALREVAQKHDLTPSECALRWLMHHSVLKDEFGDAVIVGVSSNKHLKENLAALDKGPLPEDVVQTLDEGWEHARAGSLKYWH</sequence>
<gene>
    <name evidence="3" type="ORF">BDY21DRAFT_388103</name>
</gene>
<dbReference type="PANTHER" id="PTHR43364">
    <property type="entry name" value="NADH-SPECIFIC METHYLGLYOXAL REDUCTASE-RELATED"/>
    <property type="match status" value="1"/>
</dbReference>
<evidence type="ECO:0000313" key="3">
    <source>
        <dbReference type="EMBL" id="KAF2453482.1"/>
    </source>
</evidence>
<keyword evidence="1" id="KW-0560">Oxidoreductase</keyword>
<dbReference type="InterPro" id="IPR023210">
    <property type="entry name" value="NADP_OxRdtase_dom"/>
</dbReference>
<dbReference type="InterPro" id="IPR036812">
    <property type="entry name" value="NAD(P)_OxRdtase_dom_sf"/>
</dbReference>
<feature type="domain" description="NADP-dependent oxidoreductase" evidence="2">
    <location>
        <begin position="10"/>
        <end position="114"/>
    </location>
</feature>
<name>A0A6A6NQ09_9PEZI</name>
<feature type="domain" description="NADP-dependent oxidoreductase" evidence="2">
    <location>
        <begin position="115"/>
        <end position="305"/>
    </location>
</feature>
<dbReference type="CDD" id="cd19075">
    <property type="entry name" value="AKR_AKR7A1-5"/>
    <property type="match status" value="1"/>
</dbReference>
<dbReference type="OrthoDB" id="2310150at2759"/>
<dbReference type="Pfam" id="PF00248">
    <property type="entry name" value="Aldo_ket_red"/>
    <property type="match status" value="2"/>
</dbReference>
<dbReference type="EMBL" id="MU001697">
    <property type="protein sequence ID" value="KAF2453482.1"/>
    <property type="molecule type" value="Genomic_DNA"/>
</dbReference>
<evidence type="ECO:0000259" key="2">
    <source>
        <dbReference type="Pfam" id="PF00248"/>
    </source>
</evidence>
<keyword evidence="4" id="KW-1185">Reference proteome</keyword>
<dbReference type="GO" id="GO:0016491">
    <property type="term" value="F:oxidoreductase activity"/>
    <property type="evidence" value="ECO:0007669"/>
    <property type="project" value="UniProtKB-KW"/>
</dbReference>
<dbReference type="Gene3D" id="3.20.20.100">
    <property type="entry name" value="NADP-dependent oxidoreductase domain"/>
    <property type="match status" value="1"/>
</dbReference>
<dbReference type="InterPro" id="IPR050523">
    <property type="entry name" value="AKR_Detox_Biosynth"/>
</dbReference>